<dbReference type="SUPFAM" id="SSF75169">
    <property type="entry name" value="DsrEFH-like"/>
    <property type="match status" value="1"/>
</dbReference>
<evidence type="ECO:0000313" key="2">
    <source>
        <dbReference type="EMBL" id="SEP07385.1"/>
    </source>
</evidence>
<reference evidence="2 3" key="1">
    <citation type="submission" date="2016-10" db="EMBL/GenBank/DDBJ databases">
        <authorList>
            <person name="de Groot N.N."/>
        </authorList>
    </citation>
    <scope>NUCLEOTIDE SEQUENCE [LARGE SCALE GENOMIC DNA]</scope>
    <source>
        <strain evidence="2 3">CGMCC 1.6291</strain>
    </source>
</reference>
<sequence length="150" mass="16350">MMIPQVRTLLIAGLTALGLLAGPVQADDDGRDILMLVNSDEDQVQGMAMSMASELAQRDHSVHIILCGEAAELALEENIPSALAPRDISAKELMQEAMSFGATAEVCHLFLPNSGYRQYEEEDLLEEVTVNNPEEQAEMISDGDTRVISY</sequence>
<keyword evidence="1" id="KW-0732">Signal</keyword>
<proteinExistence type="predicted"/>
<dbReference type="AlphaFoldDB" id="A0A1H8UW29"/>
<gene>
    <name evidence="2" type="ORF">SAMN04488052_108102</name>
</gene>
<dbReference type="EMBL" id="FOEG01000008">
    <property type="protein sequence ID" value="SEP07385.1"/>
    <property type="molecule type" value="Genomic_DNA"/>
</dbReference>
<dbReference type="OrthoDB" id="7361822at2"/>
<name>A0A1H8UW29_9GAMM</name>
<evidence type="ECO:0000256" key="1">
    <source>
        <dbReference type="SAM" id="SignalP"/>
    </source>
</evidence>
<accession>A0A1H8UW29</accession>
<feature type="chain" id="PRO_5011726434" evidence="1">
    <location>
        <begin position="27"/>
        <end position="150"/>
    </location>
</feature>
<protein>
    <submittedName>
        <fullName evidence="2">Predicted peroxiredoxin</fullName>
    </submittedName>
</protein>
<dbReference type="STRING" id="406100.SAMN04488052_108102"/>
<dbReference type="Proteomes" id="UP000199657">
    <property type="component" value="Unassembled WGS sequence"/>
</dbReference>
<keyword evidence="3" id="KW-1185">Reference proteome</keyword>
<dbReference type="Gene3D" id="3.40.1260.10">
    <property type="entry name" value="DsrEFH-like"/>
    <property type="match status" value="1"/>
</dbReference>
<feature type="signal peptide" evidence="1">
    <location>
        <begin position="1"/>
        <end position="26"/>
    </location>
</feature>
<evidence type="ECO:0000313" key="3">
    <source>
        <dbReference type="Proteomes" id="UP000199657"/>
    </source>
</evidence>
<dbReference type="RefSeq" id="WP_091645368.1">
    <property type="nucleotide sequence ID" value="NZ_FOEG01000008.1"/>
</dbReference>
<organism evidence="2 3">
    <name type="scientific">Aquisalimonas asiatica</name>
    <dbReference type="NCBI Taxonomy" id="406100"/>
    <lineage>
        <taxon>Bacteria</taxon>
        <taxon>Pseudomonadati</taxon>
        <taxon>Pseudomonadota</taxon>
        <taxon>Gammaproteobacteria</taxon>
        <taxon>Chromatiales</taxon>
        <taxon>Ectothiorhodospiraceae</taxon>
        <taxon>Aquisalimonas</taxon>
    </lineage>
</organism>
<dbReference type="InterPro" id="IPR027396">
    <property type="entry name" value="DsrEFH-like"/>
</dbReference>